<dbReference type="Gene3D" id="3.40.50.2300">
    <property type="match status" value="1"/>
</dbReference>
<dbReference type="Pfam" id="PF00072">
    <property type="entry name" value="Response_reg"/>
    <property type="match status" value="1"/>
</dbReference>
<gene>
    <name evidence="4" type="ORF">HYZ11_07100</name>
</gene>
<dbReference type="PANTHER" id="PTHR44591:SF3">
    <property type="entry name" value="RESPONSE REGULATORY DOMAIN-CONTAINING PROTEIN"/>
    <property type="match status" value="1"/>
</dbReference>
<dbReference type="PANTHER" id="PTHR44591">
    <property type="entry name" value="STRESS RESPONSE REGULATOR PROTEIN 1"/>
    <property type="match status" value="1"/>
</dbReference>
<proteinExistence type="predicted"/>
<evidence type="ECO:0000313" key="4">
    <source>
        <dbReference type="EMBL" id="MBI3127354.1"/>
    </source>
</evidence>
<dbReference type="InterPro" id="IPR001789">
    <property type="entry name" value="Sig_transdc_resp-reg_receiver"/>
</dbReference>
<evidence type="ECO:0000256" key="2">
    <source>
        <dbReference type="PROSITE-ProRule" id="PRU00169"/>
    </source>
</evidence>
<dbReference type="GO" id="GO:0000160">
    <property type="term" value="P:phosphorelay signal transduction system"/>
    <property type="evidence" value="ECO:0007669"/>
    <property type="project" value="InterPro"/>
</dbReference>
<dbReference type="InterPro" id="IPR011006">
    <property type="entry name" value="CheY-like_superfamily"/>
</dbReference>
<accession>A0A932I155</accession>
<comment type="caution">
    <text evidence="4">The sequence shown here is derived from an EMBL/GenBank/DDBJ whole genome shotgun (WGS) entry which is preliminary data.</text>
</comment>
<dbReference type="SMART" id="SM00448">
    <property type="entry name" value="REC"/>
    <property type="match status" value="1"/>
</dbReference>
<dbReference type="SUPFAM" id="SSF52172">
    <property type="entry name" value="CheY-like"/>
    <property type="match status" value="1"/>
</dbReference>
<evidence type="ECO:0000259" key="3">
    <source>
        <dbReference type="PROSITE" id="PS50110"/>
    </source>
</evidence>
<sequence length="123" mass="13508">MARILVVEDDAEVREMIKRVLSDAGHSVVEACNGNEALRFVSEQRFAVAIIDILMPECDGFETIQALKKTQSHLKILAISGAPSFRSYSPLDAAETLGAHMSIAKPFDVTLLLKCTHQLLPQD</sequence>
<reference evidence="4" key="1">
    <citation type="submission" date="2020-07" db="EMBL/GenBank/DDBJ databases">
        <title>Huge and variable diversity of episymbiotic CPR bacteria and DPANN archaea in groundwater ecosystems.</title>
        <authorList>
            <person name="He C.Y."/>
            <person name="Keren R."/>
            <person name="Whittaker M."/>
            <person name="Farag I.F."/>
            <person name="Doudna J."/>
            <person name="Cate J.H.D."/>
            <person name="Banfield J.F."/>
        </authorList>
    </citation>
    <scope>NUCLEOTIDE SEQUENCE</scope>
    <source>
        <strain evidence="4">NC_groundwater_763_Ag_S-0.2um_68_21</strain>
    </source>
</reference>
<dbReference type="CDD" id="cd00156">
    <property type="entry name" value="REC"/>
    <property type="match status" value="1"/>
</dbReference>
<feature type="modified residue" description="4-aspartylphosphate" evidence="2">
    <location>
        <position position="52"/>
    </location>
</feature>
<dbReference type="PROSITE" id="PS50110">
    <property type="entry name" value="RESPONSE_REGULATORY"/>
    <property type="match status" value="1"/>
</dbReference>
<feature type="domain" description="Response regulatory" evidence="3">
    <location>
        <begin position="3"/>
        <end position="120"/>
    </location>
</feature>
<dbReference type="Proteomes" id="UP000782312">
    <property type="component" value="Unassembled WGS sequence"/>
</dbReference>
<name>A0A932I155_UNCTE</name>
<dbReference type="AlphaFoldDB" id="A0A932I155"/>
<organism evidence="4 5">
    <name type="scientific">Tectimicrobiota bacterium</name>
    <dbReference type="NCBI Taxonomy" id="2528274"/>
    <lineage>
        <taxon>Bacteria</taxon>
        <taxon>Pseudomonadati</taxon>
        <taxon>Nitrospinota/Tectimicrobiota group</taxon>
        <taxon>Candidatus Tectimicrobiota</taxon>
    </lineage>
</organism>
<dbReference type="InterPro" id="IPR050595">
    <property type="entry name" value="Bact_response_regulator"/>
</dbReference>
<evidence type="ECO:0000256" key="1">
    <source>
        <dbReference type="ARBA" id="ARBA00022553"/>
    </source>
</evidence>
<keyword evidence="1 2" id="KW-0597">Phosphoprotein</keyword>
<dbReference type="EMBL" id="JACPUR010000017">
    <property type="protein sequence ID" value="MBI3127354.1"/>
    <property type="molecule type" value="Genomic_DNA"/>
</dbReference>
<evidence type="ECO:0000313" key="5">
    <source>
        <dbReference type="Proteomes" id="UP000782312"/>
    </source>
</evidence>
<protein>
    <submittedName>
        <fullName evidence="4">Response regulator</fullName>
    </submittedName>
</protein>